<protein>
    <submittedName>
        <fullName evidence="1">11095_t:CDS:1</fullName>
    </submittedName>
</protein>
<comment type="caution">
    <text evidence="1">The sequence shown here is derived from an EMBL/GenBank/DDBJ whole genome shotgun (WGS) entry which is preliminary data.</text>
</comment>
<name>A0A9N9HTR8_9GLOM</name>
<dbReference type="Proteomes" id="UP000789342">
    <property type="component" value="Unassembled WGS sequence"/>
</dbReference>
<sequence>MEGPNKAKINELGTSNLIHQQPLAFRGGFKVKKRKNAKINYAVRISVDSISRLSEETGVVYRHIEALKPPRAQPHESDIECRRTLGFQGADRLVKPLVEAARGKVQNDI</sequence>
<dbReference type="AlphaFoldDB" id="A0A9N9HTR8"/>
<keyword evidence="2" id="KW-1185">Reference proteome</keyword>
<evidence type="ECO:0000313" key="2">
    <source>
        <dbReference type="Proteomes" id="UP000789342"/>
    </source>
</evidence>
<evidence type="ECO:0000313" key="1">
    <source>
        <dbReference type="EMBL" id="CAG8705265.1"/>
    </source>
</evidence>
<gene>
    <name evidence="1" type="ORF">AMORRO_LOCUS12364</name>
</gene>
<proteinExistence type="predicted"/>
<reference evidence="1" key="1">
    <citation type="submission" date="2021-06" db="EMBL/GenBank/DDBJ databases">
        <authorList>
            <person name="Kallberg Y."/>
            <person name="Tangrot J."/>
            <person name="Rosling A."/>
        </authorList>
    </citation>
    <scope>NUCLEOTIDE SEQUENCE</scope>
    <source>
        <strain evidence="1">CL551</strain>
    </source>
</reference>
<accession>A0A9N9HTR8</accession>
<organism evidence="1 2">
    <name type="scientific">Acaulospora morrowiae</name>
    <dbReference type="NCBI Taxonomy" id="94023"/>
    <lineage>
        <taxon>Eukaryota</taxon>
        <taxon>Fungi</taxon>
        <taxon>Fungi incertae sedis</taxon>
        <taxon>Mucoromycota</taxon>
        <taxon>Glomeromycotina</taxon>
        <taxon>Glomeromycetes</taxon>
        <taxon>Diversisporales</taxon>
        <taxon>Acaulosporaceae</taxon>
        <taxon>Acaulospora</taxon>
    </lineage>
</organism>
<dbReference type="EMBL" id="CAJVPV010018050">
    <property type="protein sequence ID" value="CAG8705265.1"/>
    <property type="molecule type" value="Genomic_DNA"/>
</dbReference>